<evidence type="ECO:0000313" key="2">
    <source>
        <dbReference type="Proteomes" id="UP001054889"/>
    </source>
</evidence>
<comment type="caution">
    <text evidence="1">The sequence shown here is derived from an EMBL/GenBank/DDBJ whole genome shotgun (WGS) entry which is preliminary data.</text>
</comment>
<evidence type="ECO:0000313" key="1">
    <source>
        <dbReference type="EMBL" id="GJN28255.1"/>
    </source>
</evidence>
<name>A0AAV5F1A8_ELECO</name>
<protein>
    <submittedName>
        <fullName evidence="1">Uncharacterized protein</fullName>
    </submittedName>
</protein>
<organism evidence="1 2">
    <name type="scientific">Eleusine coracana subsp. coracana</name>
    <dbReference type="NCBI Taxonomy" id="191504"/>
    <lineage>
        <taxon>Eukaryota</taxon>
        <taxon>Viridiplantae</taxon>
        <taxon>Streptophyta</taxon>
        <taxon>Embryophyta</taxon>
        <taxon>Tracheophyta</taxon>
        <taxon>Spermatophyta</taxon>
        <taxon>Magnoliopsida</taxon>
        <taxon>Liliopsida</taxon>
        <taxon>Poales</taxon>
        <taxon>Poaceae</taxon>
        <taxon>PACMAD clade</taxon>
        <taxon>Chloridoideae</taxon>
        <taxon>Cynodonteae</taxon>
        <taxon>Eleusininae</taxon>
        <taxon>Eleusine</taxon>
    </lineage>
</organism>
<reference evidence="1" key="1">
    <citation type="journal article" date="2018" name="DNA Res.">
        <title>Multiple hybrid de novo genome assembly of finger millet, an orphan allotetraploid crop.</title>
        <authorList>
            <person name="Hatakeyama M."/>
            <person name="Aluri S."/>
            <person name="Balachadran M.T."/>
            <person name="Sivarajan S.R."/>
            <person name="Patrignani A."/>
            <person name="Gruter S."/>
            <person name="Poveda L."/>
            <person name="Shimizu-Inatsugi R."/>
            <person name="Baeten J."/>
            <person name="Francoijs K.J."/>
            <person name="Nataraja K.N."/>
            <person name="Reddy Y.A.N."/>
            <person name="Phadnis S."/>
            <person name="Ravikumar R.L."/>
            <person name="Schlapbach R."/>
            <person name="Sreeman S.M."/>
            <person name="Shimizu K.K."/>
        </authorList>
    </citation>
    <scope>NUCLEOTIDE SEQUENCE</scope>
</reference>
<dbReference type="AlphaFoldDB" id="A0AAV5F1A8"/>
<dbReference type="EMBL" id="BQKI01000080">
    <property type="protein sequence ID" value="GJN28255.1"/>
    <property type="molecule type" value="Genomic_DNA"/>
</dbReference>
<dbReference type="Proteomes" id="UP001054889">
    <property type="component" value="Unassembled WGS sequence"/>
</dbReference>
<proteinExistence type="predicted"/>
<accession>A0AAV5F1A8</accession>
<keyword evidence="2" id="KW-1185">Reference proteome</keyword>
<reference evidence="1" key="2">
    <citation type="submission" date="2021-12" db="EMBL/GenBank/DDBJ databases">
        <title>Resequencing data analysis of finger millet.</title>
        <authorList>
            <person name="Hatakeyama M."/>
            <person name="Aluri S."/>
            <person name="Balachadran M.T."/>
            <person name="Sivarajan S.R."/>
            <person name="Poveda L."/>
            <person name="Shimizu-Inatsugi R."/>
            <person name="Schlapbach R."/>
            <person name="Sreeman S.M."/>
            <person name="Shimizu K.K."/>
        </authorList>
    </citation>
    <scope>NUCLEOTIDE SEQUENCE</scope>
</reference>
<gene>
    <name evidence="1" type="primary">gb16360</name>
    <name evidence="1" type="ORF">PR202_gb16360</name>
</gene>
<sequence>MASKLTSLGFALLDGQKNSSRFPSKNTMVRPTPGSGYNSIARRFGRLEVIHT</sequence>